<name>A0A9Q1Q6M2_9CARY</name>
<feature type="domain" description="DUF8041" evidence="3">
    <location>
        <begin position="96"/>
        <end position="262"/>
    </location>
</feature>
<evidence type="ECO:0008006" key="6">
    <source>
        <dbReference type="Google" id="ProtNLM"/>
    </source>
</evidence>
<accession>A0A9Q1Q6M2</accession>
<dbReference type="PANTHER" id="PTHR33981:SF16">
    <property type="entry name" value="FYD"/>
    <property type="match status" value="1"/>
</dbReference>
<dbReference type="AlphaFoldDB" id="A0A9Q1Q6M2"/>
<dbReference type="EMBL" id="JAKOGI010000788">
    <property type="protein sequence ID" value="KAJ8430499.1"/>
    <property type="molecule type" value="Genomic_DNA"/>
</dbReference>
<dbReference type="InterPro" id="IPR058354">
    <property type="entry name" value="DUF8041"/>
</dbReference>
<dbReference type="OrthoDB" id="1695413at2759"/>
<protein>
    <recommendedName>
        <fullName evidence="6">HSP20-like chaperones superfamily protein</fullName>
    </recommendedName>
</protein>
<feature type="domain" description="Hsps-like putative alpha-crystallin-like" evidence="2">
    <location>
        <begin position="370"/>
        <end position="478"/>
    </location>
</feature>
<dbReference type="Pfam" id="PF26144">
    <property type="entry name" value="ACL_Hsps-like"/>
    <property type="match status" value="1"/>
</dbReference>
<evidence type="ECO:0000259" key="3">
    <source>
        <dbReference type="Pfam" id="PF26145"/>
    </source>
</evidence>
<evidence type="ECO:0000313" key="4">
    <source>
        <dbReference type="EMBL" id="KAJ8430499.1"/>
    </source>
</evidence>
<reference evidence="4" key="1">
    <citation type="submission" date="2022-04" db="EMBL/GenBank/DDBJ databases">
        <title>Carnegiea gigantea Genome sequencing and assembly v2.</title>
        <authorList>
            <person name="Copetti D."/>
            <person name="Sanderson M.J."/>
            <person name="Burquez A."/>
            <person name="Wojciechowski M.F."/>
        </authorList>
    </citation>
    <scope>NUCLEOTIDE SEQUENCE</scope>
    <source>
        <strain evidence="4">SGP5-SGP5p</strain>
        <tissue evidence="4">Aerial part</tissue>
    </source>
</reference>
<organism evidence="4 5">
    <name type="scientific">Carnegiea gigantea</name>
    <dbReference type="NCBI Taxonomy" id="171969"/>
    <lineage>
        <taxon>Eukaryota</taxon>
        <taxon>Viridiplantae</taxon>
        <taxon>Streptophyta</taxon>
        <taxon>Embryophyta</taxon>
        <taxon>Tracheophyta</taxon>
        <taxon>Spermatophyta</taxon>
        <taxon>Magnoliopsida</taxon>
        <taxon>eudicotyledons</taxon>
        <taxon>Gunneridae</taxon>
        <taxon>Pentapetalae</taxon>
        <taxon>Caryophyllales</taxon>
        <taxon>Cactineae</taxon>
        <taxon>Cactaceae</taxon>
        <taxon>Cactoideae</taxon>
        <taxon>Echinocereeae</taxon>
        <taxon>Carnegiea</taxon>
    </lineage>
</organism>
<evidence type="ECO:0000259" key="2">
    <source>
        <dbReference type="Pfam" id="PF26144"/>
    </source>
</evidence>
<sequence>MGETLLTTLSIENYHPSTVLSMDSSSSSHDESERDMNRTVLQSGPPDINIPIPLSVELSSVPPQLWNDSCEILDVGLGPQVYEAETIVTIPKVGRKCAKRVDTIWGAWFFFNYYFKPVLKDGSKCKITRDSNGWLGFDKSDLKLDAFLVQHDMENIYMWVFKERPENSLGKMQLRSFMNGHSRQGERPFPFSVDKGFVRSHKMQRKHYRGLSNPQCVHGIELVRSPDFKGLDECEKKRWKELTGRDLNFSIPDEASDFGSWRTLPPMEFAIEQPTLTMKGATNHHQRKAMPDTALNFSSQAAKLVNSNGVDHSHPSKKPRKDFYPNGINDNGFLRISSQSNDILDVESHPTEPLWLNEFSGVMKNVYGPVTAAKSIYEDDKGFLIIVSLPFADLQKVRVTWKNTPSHGVVKVACVSTACSPLIKRHGRTFKLTDPTPELCPPGEFVREIPLSTRIPDDAKLEAYCDETGTVLEIMVPKQHAVPEEHEVHSSDVCDEEMNFAMLPLPSAQQLIL</sequence>
<evidence type="ECO:0000256" key="1">
    <source>
        <dbReference type="SAM" id="MobiDB-lite"/>
    </source>
</evidence>
<dbReference type="Pfam" id="PF26145">
    <property type="entry name" value="DUF8041"/>
    <property type="match status" value="1"/>
</dbReference>
<gene>
    <name evidence="4" type="ORF">Cgig2_010829</name>
</gene>
<dbReference type="Proteomes" id="UP001153076">
    <property type="component" value="Unassembled WGS sequence"/>
</dbReference>
<evidence type="ECO:0000313" key="5">
    <source>
        <dbReference type="Proteomes" id="UP001153076"/>
    </source>
</evidence>
<dbReference type="PANTHER" id="PTHR33981">
    <property type="entry name" value="EXPRESSED PROTEIN"/>
    <property type="match status" value="1"/>
</dbReference>
<dbReference type="InterPro" id="IPR058937">
    <property type="entry name" value="ACL_Hsps-like_put"/>
</dbReference>
<comment type="caution">
    <text evidence="4">The sequence shown here is derived from an EMBL/GenBank/DDBJ whole genome shotgun (WGS) entry which is preliminary data.</text>
</comment>
<proteinExistence type="predicted"/>
<feature type="compositionally biased region" description="Basic and acidic residues" evidence="1">
    <location>
        <begin position="28"/>
        <end position="37"/>
    </location>
</feature>
<feature type="region of interest" description="Disordered" evidence="1">
    <location>
        <begin position="18"/>
        <end position="42"/>
    </location>
</feature>
<keyword evidence="5" id="KW-1185">Reference proteome</keyword>